<feature type="transmembrane region" description="Helical" evidence="1">
    <location>
        <begin position="7"/>
        <end position="25"/>
    </location>
</feature>
<evidence type="ECO:0000256" key="1">
    <source>
        <dbReference type="SAM" id="Phobius"/>
    </source>
</evidence>
<organism evidence="2 3">
    <name type="scientific">Candidatus Roizmanbacteria bacterium CG_4_9_14_0_2_um_filter_39_13</name>
    <dbReference type="NCBI Taxonomy" id="1974839"/>
    <lineage>
        <taxon>Bacteria</taxon>
        <taxon>Candidatus Roizmaniibacteriota</taxon>
    </lineage>
</organism>
<dbReference type="Proteomes" id="UP000231383">
    <property type="component" value="Unassembled WGS sequence"/>
</dbReference>
<comment type="caution">
    <text evidence="2">The sequence shown here is derived from an EMBL/GenBank/DDBJ whole genome shotgun (WGS) entry which is preliminary data.</text>
</comment>
<dbReference type="AlphaFoldDB" id="A0A2M8F1V4"/>
<protein>
    <submittedName>
        <fullName evidence="2">Uncharacterized protein</fullName>
    </submittedName>
</protein>
<accession>A0A2M8F1V4</accession>
<proteinExistence type="predicted"/>
<sequence>MKRKPTLLLILLIGISMGLFIFWHLNVVDTPVSQSQIQEDPIKIHEKGNADLKERSLEHSPDNRKVAYYQNKFVMDIKTIGDRDYTSLIVEQNDKKETIFQGNFHLSYFEWMNNNKIKVYKGCGSSCLLSYIIDINTKQFEESVEKIFDSD</sequence>
<evidence type="ECO:0000313" key="2">
    <source>
        <dbReference type="EMBL" id="PJC33261.1"/>
    </source>
</evidence>
<keyword evidence="1" id="KW-0472">Membrane</keyword>
<reference evidence="3" key="1">
    <citation type="submission" date="2017-09" db="EMBL/GenBank/DDBJ databases">
        <title>Depth-based differentiation of microbial function through sediment-hosted aquifers and enrichment of novel symbionts in the deep terrestrial subsurface.</title>
        <authorList>
            <person name="Probst A.J."/>
            <person name="Ladd B."/>
            <person name="Jarett J.K."/>
            <person name="Geller-Mcgrath D.E."/>
            <person name="Sieber C.M.K."/>
            <person name="Emerson J.B."/>
            <person name="Anantharaman K."/>
            <person name="Thomas B.C."/>
            <person name="Malmstrom R."/>
            <person name="Stieglmeier M."/>
            <person name="Klingl A."/>
            <person name="Woyke T."/>
            <person name="Ryan C.M."/>
            <person name="Banfield J.F."/>
        </authorList>
    </citation>
    <scope>NUCLEOTIDE SEQUENCE [LARGE SCALE GENOMIC DNA]</scope>
</reference>
<dbReference type="EMBL" id="PFSC01000047">
    <property type="protein sequence ID" value="PJC33261.1"/>
    <property type="molecule type" value="Genomic_DNA"/>
</dbReference>
<keyword evidence="1" id="KW-1133">Transmembrane helix</keyword>
<evidence type="ECO:0000313" key="3">
    <source>
        <dbReference type="Proteomes" id="UP000231383"/>
    </source>
</evidence>
<keyword evidence="1" id="KW-0812">Transmembrane</keyword>
<name>A0A2M8F1V4_9BACT</name>
<gene>
    <name evidence="2" type="ORF">CO051_01755</name>
</gene>